<sequence length="64" mass="7310">MASRSLSMGNLLYESRTKALRLSRITRAAISSDVLLSSFVVRESTPSELTTASHEWMWKLHWTI</sequence>
<organism evidence="1 2">
    <name type="scientific">Trifolium pratense</name>
    <name type="common">Red clover</name>
    <dbReference type="NCBI Taxonomy" id="57577"/>
    <lineage>
        <taxon>Eukaryota</taxon>
        <taxon>Viridiplantae</taxon>
        <taxon>Streptophyta</taxon>
        <taxon>Embryophyta</taxon>
        <taxon>Tracheophyta</taxon>
        <taxon>Spermatophyta</taxon>
        <taxon>Magnoliopsida</taxon>
        <taxon>eudicotyledons</taxon>
        <taxon>Gunneridae</taxon>
        <taxon>Pentapetalae</taxon>
        <taxon>rosids</taxon>
        <taxon>fabids</taxon>
        <taxon>Fabales</taxon>
        <taxon>Fabaceae</taxon>
        <taxon>Papilionoideae</taxon>
        <taxon>50 kb inversion clade</taxon>
        <taxon>NPAAA clade</taxon>
        <taxon>Hologalegina</taxon>
        <taxon>IRL clade</taxon>
        <taxon>Trifolieae</taxon>
        <taxon>Trifolium</taxon>
    </lineage>
</organism>
<comment type="caution">
    <text evidence="1">The sequence shown here is derived from an EMBL/GenBank/DDBJ whole genome shotgun (WGS) entry which is preliminary data.</text>
</comment>
<reference evidence="1 2" key="1">
    <citation type="journal article" date="2014" name="Am. J. Bot.">
        <title>Genome assembly and annotation for red clover (Trifolium pratense; Fabaceae).</title>
        <authorList>
            <person name="Istvanek J."/>
            <person name="Jaros M."/>
            <person name="Krenek A."/>
            <person name="Repkova J."/>
        </authorList>
    </citation>
    <scope>NUCLEOTIDE SEQUENCE [LARGE SCALE GENOMIC DNA]</scope>
    <source>
        <strain evidence="2">cv. Tatra</strain>
        <tissue evidence="1">Young leaves</tissue>
    </source>
</reference>
<evidence type="ECO:0000313" key="1">
    <source>
        <dbReference type="EMBL" id="PNX89427.1"/>
    </source>
</evidence>
<name>A0A2K3MF66_TRIPR</name>
<gene>
    <name evidence="1" type="ORF">L195_g045546</name>
</gene>
<accession>A0A2K3MF66</accession>
<protein>
    <submittedName>
        <fullName evidence="1">Uncharacterized protein</fullName>
    </submittedName>
</protein>
<dbReference type="EMBL" id="ASHM01059738">
    <property type="protein sequence ID" value="PNX89427.1"/>
    <property type="molecule type" value="Genomic_DNA"/>
</dbReference>
<reference evidence="1 2" key="2">
    <citation type="journal article" date="2017" name="Front. Plant Sci.">
        <title>Gene Classification and Mining of Molecular Markers Useful in Red Clover (Trifolium pratense) Breeding.</title>
        <authorList>
            <person name="Istvanek J."/>
            <person name="Dluhosova J."/>
            <person name="Dluhos P."/>
            <person name="Patkova L."/>
            <person name="Nedelnik J."/>
            <person name="Repkova J."/>
        </authorList>
    </citation>
    <scope>NUCLEOTIDE SEQUENCE [LARGE SCALE GENOMIC DNA]</scope>
    <source>
        <strain evidence="2">cv. Tatra</strain>
        <tissue evidence="1">Young leaves</tissue>
    </source>
</reference>
<proteinExistence type="predicted"/>
<dbReference type="AlphaFoldDB" id="A0A2K3MF66"/>
<evidence type="ECO:0000313" key="2">
    <source>
        <dbReference type="Proteomes" id="UP000236291"/>
    </source>
</evidence>
<dbReference type="Proteomes" id="UP000236291">
    <property type="component" value="Unassembled WGS sequence"/>
</dbReference>